<keyword evidence="2" id="KW-1133">Transmembrane helix</keyword>
<dbReference type="STRING" id="1261640.BHK98_09985"/>
<feature type="domain" description="Pesticidal crystal protein Cry22Aa Ig-like" evidence="4">
    <location>
        <begin position="61"/>
        <end position="123"/>
    </location>
</feature>
<dbReference type="InterPro" id="IPR011330">
    <property type="entry name" value="Glyco_hydro/deAcase_b/a-brl"/>
</dbReference>
<keyword evidence="1" id="KW-0732">Signal</keyword>
<dbReference type="SUPFAM" id="SSF88713">
    <property type="entry name" value="Glycoside hydrolase/deacetylase"/>
    <property type="match status" value="1"/>
</dbReference>
<feature type="domain" description="NodB homology" evidence="3">
    <location>
        <begin position="194"/>
        <end position="316"/>
    </location>
</feature>
<dbReference type="Gene3D" id="3.20.20.370">
    <property type="entry name" value="Glycoside hydrolase/deacetylase"/>
    <property type="match status" value="1"/>
</dbReference>
<dbReference type="PANTHER" id="PTHR34216:SF7">
    <property type="entry name" value="POLY-BETA-1,6-N-ACETYL-D-GLUCOSAMINE N-DEACETYLASE"/>
    <property type="match status" value="1"/>
</dbReference>
<dbReference type="AlphaFoldDB" id="A0A1Q9JJQ4"/>
<sequence length="352" mass="39114">MRQGAKGEEKNMTGKKLTLIIVLLFALTIAVGTLGGYRFWQDSQREPVITLAPGNADAGAVRLRYGDRYREPGYTARAGDGRDITDRVKTQIPDMTRVGNYTVRYTVTDSAGREVSAVRQVTVTWPAQTKAGRKRGLAVLMYHDVYDPKRPPADLNANMISTATLEGELKYLVASGYYFPAWSEVREYLDGKIDLPAKSVVLTFDDGTKGFIHHAAPLLERYSVRATSFVICSKNGAAMVKKNYRHIDLESHSYNMHRPGGKIGHGGVMTALSDQERVADLKRSQEILGNRNAFAYPFGDYNDGCRKSVKEAGFRVAFTTAYGKIHPGDDPYLLSRVRVNGNISLETFKKMI</sequence>
<dbReference type="GO" id="GO:0016810">
    <property type="term" value="F:hydrolase activity, acting on carbon-nitrogen (but not peptide) bonds"/>
    <property type="evidence" value="ECO:0007669"/>
    <property type="project" value="InterPro"/>
</dbReference>
<gene>
    <name evidence="5" type="ORF">BHK98_09985</name>
</gene>
<keyword evidence="6" id="KW-1185">Reference proteome</keyword>
<evidence type="ECO:0000259" key="3">
    <source>
        <dbReference type="Pfam" id="PF01522"/>
    </source>
</evidence>
<evidence type="ECO:0000259" key="4">
    <source>
        <dbReference type="Pfam" id="PF16403"/>
    </source>
</evidence>
<evidence type="ECO:0000313" key="6">
    <source>
        <dbReference type="Proteomes" id="UP000187404"/>
    </source>
</evidence>
<dbReference type="GO" id="GO:0005975">
    <property type="term" value="P:carbohydrate metabolic process"/>
    <property type="evidence" value="ECO:0007669"/>
    <property type="project" value="InterPro"/>
</dbReference>
<accession>A0A1Q9JJQ4</accession>
<keyword evidence="2" id="KW-0812">Transmembrane</keyword>
<keyword evidence="2" id="KW-0472">Membrane</keyword>
<evidence type="ECO:0000256" key="1">
    <source>
        <dbReference type="ARBA" id="ARBA00022729"/>
    </source>
</evidence>
<dbReference type="InterPro" id="IPR002509">
    <property type="entry name" value="NODB_dom"/>
</dbReference>
<proteinExistence type="predicted"/>
<name>A0A1Q9JJQ4_9FIRM</name>
<dbReference type="Gene3D" id="2.60.40.10">
    <property type="entry name" value="Immunoglobulins"/>
    <property type="match status" value="1"/>
</dbReference>
<protein>
    <recommendedName>
        <fullName evidence="7">Polysaccharide deacetylase</fullName>
    </recommendedName>
</protein>
<dbReference type="PANTHER" id="PTHR34216">
    <property type="match status" value="1"/>
</dbReference>
<dbReference type="CDD" id="cd10966">
    <property type="entry name" value="CE4_yadE_5s"/>
    <property type="match status" value="1"/>
</dbReference>
<dbReference type="InterPro" id="IPR032179">
    <property type="entry name" value="Cry22Aa_Ig-like"/>
</dbReference>
<feature type="transmembrane region" description="Helical" evidence="2">
    <location>
        <begin position="20"/>
        <end position="40"/>
    </location>
</feature>
<dbReference type="Pfam" id="PF16403">
    <property type="entry name" value="Bact_surface_Ig-like"/>
    <property type="match status" value="1"/>
</dbReference>
<comment type="caution">
    <text evidence="5">The sequence shown here is derived from an EMBL/GenBank/DDBJ whole genome shotgun (WGS) entry which is preliminary data.</text>
</comment>
<dbReference type="InterPro" id="IPR051398">
    <property type="entry name" value="Polysacch_Deacetylase"/>
</dbReference>
<organism evidence="5 6">
    <name type="scientific">Hornefia porci</name>
    <dbReference type="NCBI Taxonomy" id="2652292"/>
    <lineage>
        <taxon>Bacteria</taxon>
        <taxon>Bacillati</taxon>
        <taxon>Bacillota</taxon>
        <taxon>Clostridia</taxon>
        <taxon>Peptostreptococcales</taxon>
        <taxon>Anaerovoracaceae</taxon>
        <taxon>Hornefia</taxon>
    </lineage>
</organism>
<dbReference type="Proteomes" id="UP000187404">
    <property type="component" value="Unassembled WGS sequence"/>
</dbReference>
<reference evidence="5 6" key="1">
    <citation type="journal article" date="2016" name="Appl. Environ. Microbiol.">
        <title>Function and Phylogeny of Bacterial Butyryl Coenzyme A:Acetate Transferases and Their Diversity in the Proximal Colon of Swine.</title>
        <authorList>
            <person name="Trachsel J."/>
            <person name="Bayles D.O."/>
            <person name="Looft T."/>
            <person name="Levine U.Y."/>
            <person name="Allen H.K."/>
        </authorList>
    </citation>
    <scope>NUCLEOTIDE SEQUENCE [LARGE SCALE GENOMIC DNA]</scope>
    <source>
        <strain evidence="5 6">68-3-10</strain>
    </source>
</reference>
<dbReference type="Pfam" id="PF01522">
    <property type="entry name" value="Polysacc_deac_1"/>
    <property type="match status" value="1"/>
</dbReference>
<evidence type="ECO:0008006" key="7">
    <source>
        <dbReference type="Google" id="ProtNLM"/>
    </source>
</evidence>
<evidence type="ECO:0000256" key="2">
    <source>
        <dbReference type="SAM" id="Phobius"/>
    </source>
</evidence>
<dbReference type="EMBL" id="MJIE01000001">
    <property type="protein sequence ID" value="OLR56367.1"/>
    <property type="molecule type" value="Genomic_DNA"/>
</dbReference>
<evidence type="ECO:0000313" key="5">
    <source>
        <dbReference type="EMBL" id="OLR56367.1"/>
    </source>
</evidence>
<dbReference type="InterPro" id="IPR013783">
    <property type="entry name" value="Ig-like_fold"/>
</dbReference>